<sequence length="101" mass="10685">MRLMLFIATGIACLILLAKLLNVEKNPKIVFSTSFIVACAFAALGAYEGCADGWKSTSIGRRGACSHHGGVRTHVNIYGWSGLAASAFILFVTFSGSGKNE</sequence>
<feature type="transmembrane region" description="Helical" evidence="1">
    <location>
        <begin position="30"/>
        <end position="54"/>
    </location>
</feature>
<accession>A0A431U509</accession>
<dbReference type="RefSeq" id="WP_126692313.1">
    <property type="nucleotide sequence ID" value="NZ_RXOF01000003.1"/>
</dbReference>
<keyword evidence="1" id="KW-0812">Transmembrane</keyword>
<keyword evidence="1" id="KW-1133">Transmembrane helix</keyword>
<feature type="transmembrane region" description="Helical" evidence="1">
    <location>
        <begin position="75"/>
        <end position="94"/>
    </location>
</feature>
<dbReference type="Proteomes" id="UP000282184">
    <property type="component" value="Unassembled WGS sequence"/>
</dbReference>
<dbReference type="OrthoDB" id="948340at2"/>
<gene>
    <name evidence="2" type="ORF">EJV47_06345</name>
</gene>
<proteinExistence type="predicted"/>
<keyword evidence="3" id="KW-1185">Reference proteome</keyword>
<dbReference type="AlphaFoldDB" id="A0A431U509"/>
<name>A0A431U509_9BACT</name>
<organism evidence="2 3">
    <name type="scientific">Hymenobacter gummosus</name>
    <dbReference type="NCBI Taxonomy" id="1776032"/>
    <lineage>
        <taxon>Bacteria</taxon>
        <taxon>Pseudomonadati</taxon>
        <taxon>Bacteroidota</taxon>
        <taxon>Cytophagia</taxon>
        <taxon>Cytophagales</taxon>
        <taxon>Hymenobacteraceae</taxon>
        <taxon>Hymenobacter</taxon>
    </lineage>
</organism>
<evidence type="ECO:0000256" key="1">
    <source>
        <dbReference type="SAM" id="Phobius"/>
    </source>
</evidence>
<dbReference type="EMBL" id="RXOF01000003">
    <property type="protein sequence ID" value="RTQ51420.1"/>
    <property type="molecule type" value="Genomic_DNA"/>
</dbReference>
<evidence type="ECO:0000313" key="3">
    <source>
        <dbReference type="Proteomes" id="UP000282184"/>
    </source>
</evidence>
<protein>
    <submittedName>
        <fullName evidence="2">Uncharacterized protein</fullName>
    </submittedName>
</protein>
<evidence type="ECO:0000313" key="2">
    <source>
        <dbReference type="EMBL" id="RTQ51420.1"/>
    </source>
</evidence>
<keyword evidence="1" id="KW-0472">Membrane</keyword>
<reference evidence="2 3" key="1">
    <citation type="submission" date="2018-12" db="EMBL/GenBank/DDBJ databases">
        <title>Hymenobacter gummosus sp. nov., isolated from a spring.</title>
        <authorList>
            <person name="Nie L."/>
        </authorList>
    </citation>
    <scope>NUCLEOTIDE SEQUENCE [LARGE SCALE GENOMIC DNA]</scope>
    <source>
        <strain evidence="2 3">KCTC 52166</strain>
    </source>
</reference>
<comment type="caution">
    <text evidence="2">The sequence shown here is derived from an EMBL/GenBank/DDBJ whole genome shotgun (WGS) entry which is preliminary data.</text>
</comment>